<dbReference type="Pfam" id="PF05638">
    <property type="entry name" value="T6SS_HCP"/>
    <property type="match status" value="1"/>
</dbReference>
<dbReference type="GeneID" id="41596711"/>
<sequence length="209" mass="21614">MPNLGKMQVVASVAVVTSILAGYVAVASFSSASQKISASEALLGIPSADAATVDYFLKIDGIEGESTSDRHKGEINIESFSWGASNTGSASAGGGAGAGKVSFQDISFTKVIDKSSPKLMLATATGQHIKQVTLTGEMSGKKGQQFLQIKLTDVLISSYQQGGSSGAVPTDSFSLNFAKIEFTYYPTNPDGSLGAPMTGGWDIKENKKG</sequence>
<name>A0A075MP56_9ARCH</name>
<keyword evidence="2" id="KW-1185">Reference proteome</keyword>
<dbReference type="Proteomes" id="UP000028194">
    <property type="component" value="Chromosome"/>
</dbReference>
<proteinExistence type="predicted"/>
<protein>
    <submittedName>
        <fullName evidence="1">Type VI secretion system effector, Hcp1 family</fullName>
    </submittedName>
</protein>
<gene>
    <name evidence="1" type="ORF">NTE_00869</name>
</gene>
<evidence type="ECO:0000313" key="2">
    <source>
        <dbReference type="Proteomes" id="UP000028194"/>
    </source>
</evidence>
<dbReference type="Gene3D" id="2.30.110.20">
    <property type="entry name" value="Hcp1-like"/>
    <property type="match status" value="1"/>
</dbReference>
<dbReference type="EMBL" id="CP007174">
    <property type="protein sequence ID" value="AIF82945.1"/>
    <property type="molecule type" value="Genomic_DNA"/>
</dbReference>
<organism evidence="1 2">
    <name type="scientific">Candidatus Nitrososphaera evergladensis SR1</name>
    <dbReference type="NCBI Taxonomy" id="1459636"/>
    <lineage>
        <taxon>Archaea</taxon>
        <taxon>Nitrososphaerota</taxon>
        <taxon>Nitrososphaeria</taxon>
        <taxon>Nitrososphaerales</taxon>
        <taxon>Nitrososphaeraceae</taxon>
        <taxon>Nitrososphaera</taxon>
    </lineage>
</organism>
<dbReference type="KEGG" id="nev:NTE_00869"/>
<reference evidence="1 2" key="1">
    <citation type="journal article" date="2014" name="PLoS ONE">
        <title>Genome Sequence of Candidatus Nitrososphaera evergladensis from Group I.1b Enriched from Everglades Soil Reveals Novel Genomic Features of the Ammonia-Oxidizing Archaea.</title>
        <authorList>
            <person name="Zhalnina K.V."/>
            <person name="Dias R."/>
            <person name="Leonard M.T."/>
            <person name="Dorr de Quadros P."/>
            <person name="Camargo F.A."/>
            <person name="Drew J.C."/>
            <person name="Farmerie W.G."/>
            <person name="Daroub S.H."/>
            <person name="Triplett E.W."/>
        </authorList>
    </citation>
    <scope>NUCLEOTIDE SEQUENCE [LARGE SCALE GENOMIC DNA]</scope>
    <source>
        <strain evidence="1 2">SR1</strain>
    </source>
</reference>
<dbReference type="PANTHER" id="PTHR36152">
    <property type="entry name" value="CYTOPLASMIC PROTEIN-RELATED"/>
    <property type="match status" value="1"/>
</dbReference>
<dbReference type="InterPro" id="IPR053165">
    <property type="entry name" value="HSI-I_assembly_Hcp1"/>
</dbReference>
<dbReference type="HOGENOM" id="CLU_112762_0_3_2"/>
<accession>A0A075MP56</accession>
<dbReference type="InterPro" id="IPR036624">
    <property type="entry name" value="Hcp1-lik_sf"/>
</dbReference>
<dbReference type="AlphaFoldDB" id="A0A075MP56"/>
<evidence type="ECO:0000313" key="1">
    <source>
        <dbReference type="EMBL" id="AIF82945.1"/>
    </source>
</evidence>
<dbReference type="PANTHER" id="PTHR36152:SF5">
    <property type="entry name" value="PROTEIN HCP1"/>
    <property type="match status" value="1"/>
</dbReference>
<dbReference type="STRING" id="1459636.NTE_00869"/>
<dbReference type="RefSeq" id="WP_226987156.1">
    <property type="nucleotide sequence ID" value="NZ_CP007174.1"/>
</dbReference>
<dbReference type="InterPro" id="IPR008514">
    <property type="entry name" value="T6SS_Hcp"/>
</dbReference>
<dbReference type="NCBIfam" id="TIGR03344">
    <property type="entry name" value="VI_effect_Hcp1"/>
    <property type="match status" value="1"/>
</dbReference>
<dbReference type="SUPFAM" id="SSF141452">
    <property type="entry name" value="Hcp1-like"/>
    <property type="match status" value="1"/>
</dbReference>